<feature type="transmembrane region" description="Helical" evidence="6">
    <location>
        <begin position="138"/>
        <end position="156"/>
    </location>
</feature>
<dbReference type="EMBL" id="JTEO01000005">
    <property type="protein sequence ID" value="MCQ6963390.1"/>
    <property type="molecule type" value="Genomic_DNA"/>
</dbReference>
<comment type="subcellular location">
    <subcellularLocation>
        <location evidence="1">Cell membrane</location>
        <topology evidence="1">Multi-pass membrane protein</topology>
    </subcellularLocation>
</comment>
<dbReference type="InterPro" id="IPR050833">
    <property type="entry name" value="Poly_Biosynth_Transport"/>
</dbReference>
<dbReference type="Pfam" id="PF01943">
    <property type="entry name" value="Polysacc_synt"/>
    <property type="match status" value="1"/>
</dbReference>
<reference evidence="7 8" key="1">
    <citation type="journal article" date="2011" name="Appl. Environ. Microbiol.">
        <title>Methanogenic archaea isolated from Taiwan's Chelungpu fault.</title>
        <authorList>
            <person name="Wu S.Y."/>
            <person name="Lai M.C."/>
        </authorList>
    </citation>
    <scope>NUCLEOTIDE SEQUENCE [LARGE SCALE GENOMIC DNA]</scope>
    <source>
        <strain evidence="7 8">St545Mb</strain>
    </source>
</reference>
<feature type="transmembrane region" description="Helical" evidence="6">
    <location>
        <begin position="34"/>
        <end position="53"/>
    </location>
</feature>
<evidence type="ECO:0000256" key="1">
    <source>
        <dbReference type="ARBA" id="ARBA00004651"/>
    </source>
</evidence>
<feature type="transmembrane region" description="Helical" evidence="6">
    <location>
        <begin position="395"/>
        <end position="416"/>
    </location>
</feature>
<gene>
    <name evidence="7" type="ORF">PV02_09795</name>
</gene>
<dbReference type="PANTHER" id="PTHR30250:SF11">
    <property type="entry name" value="O-ANTIGEN TRANSPORTER-RELATED"/>
    <property type="match status" value="1"/>
</dbReference>
<evidence type="ECO:0000256" key="2">
    <source>
        <dbReference type="ARBA" id="ARBA00022475"/>
    </source>
</evidence>
<sequence length="423" mass="47692">MSKSYLLESVRTRTTWNTEDLFDSMRDPLYRNSAFLVMGRLLNVGVGFFFWLIAARLYQTAEVGVATALISSVTLIMFIASFGFNFSLIRFIKISGKESVLNTSICITTVAAVVVGVTYLLLLDIFFENSALIQDTSYGMFFLLTVVMHSIFFITGESFKALRDTKDYFMQNTVLSARVILLFPLVFLGSFGIFGAIGITYFLATVYSVIVLSRRVKLNLRIDREFLSKSFSFSSGNYISNLLYESPSLLMPPIILSLIGKQEAALYYIAMAVSSLIWIAPMSLSASLFIEGSYGENLKKNVVKSGKAILVVLVPSIIFIYLFGGFVLEIFGRDYVEALPLLHILVLSSFFVALHDMFIPILNIKMRVSNLIKLNFVRFCLLLGLSYIFLRDYGIIGFGYAWMITHILLTVITLWLSRKEGWI</sequence>
<dbReference type="GO" id="GO:0005886">
    <property type="term" value="C:plasma membrane"/>
    <property type="evidence" value="ECO:0007669"/>
    <property type="project" value="UniProtKB-SubCell"/>
</dbReference>
<evidence type="ECO:0000256" key="5">
    <source>
        <dbReference type="ARBA" id="ARBA00023136"/>
    </source>
</evidence>
<organism evidence="7 8">
    <name type="scientific">Methanolobus chelungpuianus</name>
    <dbReference type="NCBI Taxonomy" id="502115"/>
    <lineage>
        <taxon>Archaea</taxon>
        <taxon>Methanobacteriati</taxon>
        <taxon>Methanobacteriota</taxon>
        <taxon>Stenosarchaea group</taxon>
        <taxon>Methanomicrobia</taxon>
        <taxon>Methanosarcinales</taxon>
        <taxon>Methanosarcinaceae</taxon>
        <taxon>Methanolobus</taxon>
    </lineage>
</organism>
<evidence type="ECO:0000256" key="3">
    <source>
        <dbReference type="ARBA" id="ARBA00022692"/>
    </source>
</evidence>
<dbReference type="Proteomes" id="UP001206983">
    <property type="component" value="Unassembled WGS sequence"/>
</dbReference>
<proteinExistence type="predicted"/>
<keyword evidence="5 6" id="KW-0472">Membrane</keyword>
<evidence type="ECO:0000256" key="6">
    <source>
        <dbReference type="SAM" id="Phobius"/>
    </source>
</evidence>
<dbReference type="RefSeq" id="WP_256623257.1">
    <property type="nucleotide sequence ID" value="NZ_JTEO01000005.1"/>
</dbReference>
<protein>
    <submittedName>
        <fullName evidence="7">Membrane protein</fullName>
    </submittedName>
</protein>
<feature type="transmembrane region" description="Helical" evidence="6">
    <location>
        <begin position="264"/>
        <end position="290"/>
    </location>
</feature>
<feature type="transmembrane region" description="Helical" evidence="6">
    <location>
        <begin position="100"/>
        <end position="126"/>
    </location>
</feature>
<keyword evidence="3 6" id="KW-0812">Transmembrane</keyword>
<feature type="transmembrane region" description="Helical" evidence="6">
    <location>
        <begin position="338"/>
        <end position="359"/>
    </location>
</feature>
<comment type="caution">
    <text evidence="7">The sequence shown here is derived from an EMBL/GenBank/DDBJ whole genome shotgun (WGS) entry which is preliminary data.</text>
</comment>
<evidence type="ECO:0000313" key="7">
    <source>
        <dbReference type="EMBL" id="MCQ6963390.1"/>
    </source>
</evidence>
<name>A0AAE3HB79_9EURY</name>
<dbReference type="AlphaFoldDB" id="A0AAE3HB79"/>
<evidence type="ECO:0000313" key="8">
    <source>
        <dbReference type="Proteomes" id="UP001206983"/>
    </source>
</evidence>
<keyword evidence="8" id="KW-1185">Reference proteome</keyword>
<accession>A0AAE3HB79</accession>
<keyword evidence="2" id="KW-1003">Cell membrane</keyword>
<evidence type="ECO:0000256" key="4">
    <source>
        <dbReference type="ARBA" id="ARBA00022989"/>
    </source>
</evidence>
<dbReference type="PANTHER" id="PTHR30250">
    <property type="entry name" value="PST FAMILY PREDICTED COLANIC ACID TRANSPORTER"/>
    <property type="match status" value="1"/>
</dbReference>
<dbReference type="InterPro" id="IPR002797">
    <property type="entry name" value="Polysacc_synth"/>
</dbReference>
<feature type="transmembrane region" description="Helical" evidence="6">
    <location>
        <begin position="371"/>
        <end position="389"/>
    </location>
</feature>
<keyword evidence="4 6" id="KW-1133">Transmembrane helix</keyword>
<feature type="transmembrane region" description="Helical" evidence="6">
    <location>
        <begin position="65"/>
        <end position="88"/>
    </location>
</feature>
<feature type="transmembrane region" description="Helical" evidence="6">
    <location>
        <begin position="310"/>
        <end position="332"/>
    </location>
</feature>